<dbReference type="Pfam" id="PF11734">
    <property type="entry name" value="TilS_C"/>
    <property type="match status" value="1"/>
</dbReference>
<feature type="binding site" evidence="8">
    <location>
        <begin position="35"/>
        <end position="40"/>
    </location>
    <ligand>
        <name>ATP</name>
        <dbReference type="ChEBI" id="CHEBI:30616"/>
    </ligand>
</feature>
<dbReference type="NCBIfam" id="TIGR02433">
    <property type="entry name" value="lysidine_TilS_C"/>
    <property type="match status" value="1"/>
</dbReference>
<name>A0A2P5KB45_9BURK</name>
<feature type="domain" description="Lysidine-tRNA(Ile) synthetase C-terminal" evidence="9">
    <location>
        <begin position="400"/>
        <end position="469"/>
    </location>
</feature>
<evidence type="ECO:0000256" key="4">
    <source>
        <dbReference type="ARBA" id="ARBA00022694"/>
    </source>
</evidence>
<dbReference type="CDD" id="cd01992">
    <property type="entry name" value="TilS_N"/>
    <property type="match status" value="1"/>
</dbReference>
<evidence type="ECO:0000256" key="2">
    <source>
        <dbReference type="ARBA" id="ARBA00022490"/>
    </source>
</evidence>
<gene>
    <name evidence="8" type="primary">tilS</name>
    <name evidence="10" type="ORF">B0O95_105127</name>
</gene>
<dbReference type="RefSeq" id="WP_104077208.1">
    <property type="nucleotide sequence ID" value="NZ_CP062178.1"/>
</dbReference>
<dbReference type="PANTHER" id="PTHR43033:SF1">
    <property type="entry name" value="TRNA(ILE)-LYSIDINE SYNTHASE-RELATED"/>
    <property type="match status" value="1"/>
</dbReference>
<dbReference type="Gene3D" id="1.20.59.20">
    <property type="match status" value="1"/>
</dbReference>
<comment type="function">
    <text evidence="8">Ligates lysine onto the cytidine present at position 34 of the AUA codon-specific tRNA(Ile) that contains the anticodon CAU, in an ATP-dependent manner. Cytidine is converted to lysidine, thus changing the amino acid specificity of the tRNA from methionine to isoleucine.</text>
</comment>
<organism evidence="10 11">
    <name type="scientific">Mycetohabitans endofungorum</name>
    <dbReference type="NCBI Taxonomy" id="417203"/>
    <lineage>
        <taxon>Bacteria</taxon>
        <taxon>Pseudomonadati</taxon>
        <taxon>Pseudomonadota</taxon>
        <taxon>Betaproteobacteria</taxon>
        <taxon>Burkholderiales</taxon>
        <taxon>Burkholderiaceae</taxon>
        <taxon>Mycetohabitans</taxon>
    </lineage>
</organism>
<sequence length="476" mass="52415">MTSADESSVERLVLGAVAAQATALHRGESVAIAFSGGIDSTVLLHAATRVLGAGRCVALHVHHGLSPHADAWRSHCADVACRLDVVFDCRAVAIARTPQHSVEALARDARYAALEQMCVAHRVRVLWLGHHADDQAETVLLQLLRGAGLPGLAAMPLHRLLPNGLIHVRPLLSVLRASLDAYARQHALRWIDDESNADTRYARNAVRRHVTPTLAVHFPGYRDALARTARHAAAAQRLLEDLAMIDLRACMFASRRAAVVKRSDAPAPAEPTLSRRALVELSHERAVNLLRFWMRKAGLATASAARVDEILRQLREAGDDAALRIEHDKHCLRLYRNRVWWERQDDGAASHDAMPPSAELRWSGQSVWRLPAWRGSIVFVPCGADDEQGVQRSVLECAPLMVRGRRGGERMRLRAGGPLRTLKNLFQEAAVPAWRRDVPLLFVGDTLLWVPGLGVDPNVAGGGRVRIEWRPDILLA</sequence>
<dbReference type="NCBIfam" id="TIGR02432">
    <property type="entry name" value="lysidine_TilS_N"/>
    <property type="match status" value="1"/>
</dbReference>
<comment type="subcellular location">
    <subcellularLocation>
        <location evidence="1 8">Cytoplasm</location>
    </subcellularLocation>
</comment>
<dbReference type="InterPro" id="IPR014729">
    <property type="entry name" value="Rossmann-like_a/b/a_fold"/>
</dbReference>
<dbReference type="PANTHER" id="PTHR43033">
    <property type="entry name" value="TRNA(ILE)-LYSIDINE SYNTHASE-RELATED"/>
    <property type="match status" value="1"/>
</dbReference>
<comment type="similarity">
    <text evidence="8">Belongs to the tRNA(Ile)-lysidine synthase family.</text>
</comment>
<keyword evidence="5 8" id="KW-0547">Nucleotide-binding</keyword>
<dbReference type="EMBL" id="PRDW01000005">
    <property type="protein sequence ID" value="PPB83943.1"/>
    <property type="molecule type" value="Genomic_DNA"/>
</dbReference>
<dbReference type="GO" id="GO:0005524">
    <property type="term" value="F:ATP binding"/>
    <property type="evidence" value="ECO:0007669"/>
    <property type="project" value="UniProtKB-UniRule"/>
</dbReference>
<evidence type="ECO:0000313" key="10">
    <source>
        <dbReference type="EMBL" id="PPB83943.1"/>
    </source>
</evidence>
<dbReference type="EC" id="6.3.4.19" evidence="8"/>
<dbReference type="InterPro" id="IPR012795">
    <property type="entry name" value="tRNA_Ile_lys_synt_N"/>
</dbReference>
<proteinExistence type="inferred from homology"/>
<dbReference type="HAMAP" id="MF_01161">
    <property type="entry name" value="tRNA_Ile_lys_synt"/>
    <property type="match status" value="1"/>
</dbReference>
<keyword evidence="11" id="KW-1185">Reference proteome</keyword>
<dbReference type="InterPro" id="IPR015262">
    <property type="entry name" value="tRNA_Ile_lys_synt_subst-bd"/>
</dbReference>
<evidence type="ECO:0000256" key="8">
    <source>
        <dbReference type="HAMAP-Rule" id="MF_01161"/>
    </source>
</evidence>
<dbReference type="SMART" id="SM00977">
    <property type="entry name" value="TilS_C"/>
    <property type="match status" value="1"/>
</dbReference>
<evidence type="ECO:0000256" key="5">
    <source>
        <dbReference type="ARBA" id="ARBA00022741"/>
    </source>
</evidence>
<dbReference type="InterPro" id="IPR012094">
    <property type="entry name" value="tRNA_Ile_lys_synt"/>
</dbReference>
<protein>
    <recommendedName>
        <fullName evidence="8">tRNA(Ile)-lysidine synthase</fullName>
        <ecNumber evidence="8">6.3.4.19</ecNumber>
    </recommendedName>
    <alternativeName>
        <fullName evidence="8">tRNA(Ile)-2-lysyl-cytidine synthase</fullName>
    </alternativeName>
    <alternativeName>
        <fullName evidence="8">tRNA(Ile)-lysidine synthetase</fullName>
    </alternativeName>
</protein>
<dbReference type="SUPFAM" id="SSF82829">
    <property type="entry name" value="MesJ substrate recognition domain-like"/>
    <property type="match status" value="1"/>
</dbReference>
<dbReference type="AlphaFoldDB" id="A0A2P5KB45"/>
<dbReference type="Pfam" id="PF01171">
    <property type="entry name" value="ATP_bind_3"/>
    <property type="match status" value="1"/>
</dbReference>
<accession>A0A2P5KB45</accession>
<keyword evidence="4 8" id="KW-0819">tRNA processing</keyword>
<dbReference type="Pfam" id="PF09179">
    <property type="entry name" value="TilS"/>
    <property type="match status" value="1"/>
</dbReference>
<evidence type="ECO:0000256" key="7">
    <source>
        <dbReference type="ARBA" id="ARBA00048539"/>
    </source>
</evidence>
<comment type="domain">
    <text evidence="8">The N-terminal region contains the highly conserved SGGXDS motif, predicted to be a P-loop motif involved in ATP binding.</text>
</comment>
<dbReference type="GO" id="GO:0032267">
    <property type="term" value="F:tRNA(Ile)-lysidine synthase activity"/>
    <property type="evidence" value="ECO:0007669"/>
    <property type="project" value="UniProtKB-EC"/>
</dbReference>
<evidence type="ECO:0000256" key="3">
    <source>
        <dbReference type="ARBA" id="ARBA00022598"/>
    </source>
</evidence>
<comment type="caution">
    <text evidence="10">The sequence shown here is derived from an EMBL/GenBank/DDBJ whole genome shotgun (WGS) entry which is preliminary data.</text>
</comment>
<dbReference type="OrthoDB" id="9807403at2"/>
<dbReference type="GO" id="GO:0006400">
    <property type="term" value="P:tRNA modification"/>
    <property type="evidence" value="ECO:0007669"/>
    <property type="project" value="UniProtKB-UniRule"/>
</dbReference>
<dbReference type="GO" id="GO:0005737">
    <property type="term" value="C:cytoplasm"/>
    <property type="evidence" value="ECO:0007669"/>
    <property type="project" value="UniProtKB-SubCell"/>
</dbReference>
<comment type="catalytic activity">
    <reaction evidence="7 8">
        <text>cytidine(34) in tRNA(Ile2) + L-lysine + ATP = lysidine(34) in tRNA(Ile2) + AMP + diphosphate + H(+)</text>
        <dbReference type="Rhea" id="RHEA:43744"/>
        <dbReference type="Rhea" id="RHEA-COMP:10625"/>
        <dbReference type="Rhea" id="RHEA-COMP:10670"/>
        <dbReference type="ChEBI" id="CHEBI:15378"/>
        <dbReference type="ChEBI" id="CHEBI:30616"/>
        <dbReference type="ChEBI" id="CHEBI:32551"/>
        <dbReference type="ChEBI" id="CHEBI:33019"/>
        <dbReference type="ChEBI" id="CHEBI:82748"/>
        <dbReference type="ChEBI" id="CHEBI:83665"/>
        <dbReference type="ChEBI" id="CHEBI:456215"/>
        <dbReference type="EC" id="6.3.4.19"/>
    </reaction>
</comment>
<reference evidence="10 11" key="1">
    <citation type="submission" date="2018-01" db="EMBL/GenBank/DDBJ databases">
        <title>Genomic Encyclopedia of Type Strains, Phase III (KMG-III): the genomes of soil and plant-associated and newly described type strains.</title>
        <authorList>
            <person name="Whitman W."/>
        </authorList>
    </citation>
    <scope>NUCLEOTIDE SEQUENCE [LARGE SCALE GENOMIC DNA]</scope>
    <source>
        <strain evidence="10 11">HKI456</strain>
    </source>
</reference>
<dbReference type="InterPro" id="IPR011063">
    <property type="entry name" value="TilS/TtcA_N"/>
</dbReference>
<evidence type="ECO:0000259" key="9">
    <source>
        <dbReference type="SMART" id="SM00977"/>
    </source>
</evidence>
<dbReference type="Gene3D" id="3.40.50.620">
    <property type="entry name" value="HUPs"/>
    <property type="match status" value="1"/>
</dbReference>
<evidence type="ECO:0000256" key="6">
    <source>
        <dbReference type="ARBA" id="ARBA00022840"/>
    </source>
</evidence>
<evidence type="ECO:0000313" key="11">
    <source>
        <dbReference type="Proteomes" id="UP000243096"/>
    </source>
</evidence>
<keyword evidence="3 8" id="KW-0436">Ligase</keyword>
<evidence type="ECO:0000256" key="1">
    <source>
        <dbReference type="ARBA" id="ARBA00004496"/>
    </source>
</evidence>
<keyword evidence="2 8" id="KW-0963">Cytoplasm</keyword>
<keyword evidence="6 8" id="KW-0067">ATP-binding</keyword>
<dbReference type="Proteomes" id="UP000243096">
    <property type="component" value="Unassembled WGS sequence"/>
</dbReference>
<dbReference type="InterPro" id="IPR012796">
    <property type="entry name" value="Lysidine-tRNA-synth_C"/>
</dbReference>
<dbReference type="SUPFAM" id="SSF56037">
    <property type="entry name" value="PheT/TilS domain"/>
    <property type="match status" value="1"/>
</dbReference>
<dbReference type="SUPFAM" id="SSF52402">
    <property type="entry name" value="Adenine nucleotide alpha hydrolases-like"/>
    <property type="match status" value="1"/>
</dbReference>